<dbReference type="Pfam" id="PF05272">
    <property type="entry name" value="VapE-like_dom"/>
    <property type="match status" value="1"/>
</dbReference>
<dbReference type="SUPFAM" id="SSF52540">
    <property type="entry name" value="P-loop containing nucleoside triphosphate hydrolases"/>
    <property type="match status" value="1"/>
</dbReference>
<gene>
    <name evidence="3" type="ORF">OZ415_00140</name>
</gene>
<evidence type="ECO:0000259" key="2">
    <source>
        <dbReference type="Pfam" id="PF05272"/>
    </source>
</evidence>
<feature type="compositionally biased region" description="Basic and acidic residues" evidence="1">
    <location>
        <begin position="1"/>
        <end position="20"/>
    </location>
</feature>
<name>A0AA47J2R1_9LACT</name>
<dbReference type="InterPro" id="IPR007936">
    <property type="entry name" value="VapE-like_dom"/>
</dbReference>
<dbReference type="InterPro" id="IPR027417">
    <property type="entry name" value="P-loop_NTPase"/>
</dbReference>
<sequence length="445" mass="51443">MKLIQDVRTDTKSSEDEKTKSTSNVEPKFRLSEEGKIIKCLPNLKIMLEMEPGFYSLRFNDFTKEIEHNGQPINDLFINETLYYISFNYGMEFSKDDILTVLSLLSNSRKYHPIKQMIESEEWDGNIRAESIFIDYLGAPDDVYTRAVARKWLTGAVARIYEPAIKFEMVPILQGKQGLGKSTLASKLGGNFFSDSLQGLGNSKDDYQHLIGNWIIELGELSAMNKTSIEKMKGFISARYDKIRLPYGRLVERFERTNVFIGTTNEVEFLPDMTGNRRFLPIPIGEDNPKKNVFDLDKGTIQQIFAEAYSLYKDGEVLYLESGTQEFELSLDYQNNAQSQAFDVEMMDDYLSMPVGTDWDNVDLIGKRIYYQRYMDSGKVDGDARITKTTTKEMLWTVFKLEPTHKDAHRTIKKIKLYLDSLDDWKYTNVWINGKQQKGYKKGRK</sequence>
<dbReference type="AlphaFoldDB" id="A0AA47J2R1"/>
<dbReference type="Proteomes" id="UP001164714">
    <property type="component" value="Chromosome"/>
</dbReference>
<feature type="domain" description="Virulence-associated protein E-like" evidence="2">
    <location>
        <begin position="118"/>
        <end position="326"/>
    </location>
</feature>
<dbReference type="PANTHER" id="PTHR34985:SF1">
    <property type="entry name" value="SLR0554 PROTEIN"/>
    <property type="match status" value="1"/>
</dbReference>
<proteinExistence type="predicted"/>
<evidence type="ECO:0000313" key="4">
    <source>
        <dbReference type="Proteomes" id="UP001164714"/>
    </source>
</evidence>
<protein>
    <submittedName>
        <fullName evidence="3">Virulence-associated E family protein</fullName>
    </submittedName>
</protein>
<dbReference type="PANTHER" id="PTHR34985">
    <property type="entry name" value="SLR0554 PROTEIN"/>
    <property type="match status" value="1"/>
</dbReference>
<evidence type="ECO:0000313" key="3">
    <source>
        <dbReference type="EMBL" id="WAT24565.1"/>
    </source>
</evidence>
<accession>A0AA47J2R1</accession>
<dbReference type="RefSeq" id="WP_269105000.1">
    <property type="nucleotide sequence ID" value="NZ_CP114063.1"/>
</dbReference>
<reference evidence="3" key="1">
    <citation type="submission" date="2022-12" db="EMBL/GenBank/DDBJ databases">
        <title>Whole genome sequence analysis of a duck derived balloon bacteium Aerococcus urinaeequi henan2020.</title>
        <authorList>
            <person name="Zhang H."/>
            <person name="Qiao H.X."/>
            <person name="Bian C.Z."/>
            <person name="Shu J.C."/>
        </authorList>
    </citation>
    <scope>NUCLEOTIDE SEQUENCE</scope>
    <source>
        <strain evidence="3">2020-HN-1</strain>
    </source>
</reference>
<dbReference type="EMBL" id="CP114063">
    <property type="protein sequence ID" value="WAT24565.1"/>
    <property type="molecule type" value="Genomic_DNA"/>
</dbReference>
<feature type="region of interest" description="Disordered" evidence="1">
    <location>
        <begin position="1"/>
        <end position="26"/>
    </location>
</feature>
<evidence type="ECO:0000256" key="1">
    <source>
        <dbReference type="SAM" id="MobiDB-lite"/>
    </source>
</evidence>
<organism evidence="3 4">
    <name type="scientific">Aerococcus urinaeequi</name>
    <dbReference type="NCBI Taxonomy" id="51665"/>
    <lineage>
        <taxon>Bacteria</taxon>
        <taxon>Bacillati</taxon>
        <taxon>Bacillota</taxon>
        <taxon>Bacilli</taxon>
        <taxon>Lactobacillales</taxon>
        <taxon>Aerococcaceae</taxon>
        <taxon>Aerococcus</taxon>
    </lineage>
</organism>